<keyword evidence="3" id="KW-1185">Reference proteome</keyword>
<evidence type="ECO:0000313" key="2">
    <source>
        <dbReference type="EMBL" id="KII70145.1"/>
    </source>
</evidence>
<evidence type="ECO:0000313" key="3">
    <source>
        <dbReference type="Proteomes" id="UP000031668"/>
    </source>
</evidence>
<dbReference type="AlphaFoldDB" id="A0A0C2N1C7"/>
<reference evidence="2 3" key="1">
    <citation type="journal article" date="2014" name="Genome Biol. Evol.">
        <title>The genome of the myxosporean Thelohanellus kitauei shows adaptations to nutrient acquisition within its fish host.</title>
        <authorList>
            <person name="Yang Y."/>
            <person name="Xiong J."/>
            <person name="Zhou Z."/>
            <person name="Huo F."/>
            <person name="Miao W."/>
            <person name="Ran C."/>
            <person name="Liu Y."/>
            <person name="Zhang J."/>
            <person name="Feng J."/>
            <person name="Wang M."/>
            <person name="Wang M."/>
            <person name="Wang L."/>
            <person name="Yao B."/>
        </authorList>
    </citation>
    <scope>NUCLEOTIDE SEQUENCE [LARGE SCALE GENOMIC DNA]</scope>
    <source>
        <strain evidence="2">Wuqing</strain>
    </source>
</reference>
<evidence type="ECO:0000256" key="1">
    <source>
        <dbReference type="SAM" id="MobiDB-lite"/>
    </source>
</evidence>
<gene>
    <name evidence="2" type="ORF">RF11_09373</name>
</gene>
<dbReference type="OrthoDB" id="10260897at2759"/>
<comment type="caution">
    <text evidence="2">The sequence shown here is derived from an EMBL/GenBank/DDBJ whole genome shotgun (WGS) entry which is preliminary data.</text>
</comment>
<feature type="compositionally biased region" description="Basic residues" evidence="1">
    <location>
        <begin position="128"/>
        <end position="151"/>
    </location>
</feature>
<sequence length="158" mass="18494">MPKEERLLWSGMRTAADLRKEAGIKLELNKDSLYKPINRTPIIFAPLTVPEKLTKQLPFSSRPKNIMNPQNKPKRPKLTNPMDRKASSLINELSLIQKNMFTTRKLKRKKEAEEYNIKLKKIEEAQNAKRKVNQKKMYQKLGRFQKPKHHTGSTVDNE</sequence>
<dbReference type="Proteomes" id="UP000031668">
    <property type="component" value="Unassembled WGS sequence"/>
</dbReference>
<dbReference type="OMA" id="TMYNERE"/>
<name>A0A0C2N1C7_THEKT</name>
<feature type="compositionally biased region" description="Polar residues" evidence="1">
    <location>
        <begin position="58"/>
        <end position="71"/>
    </location>
</feature>
<feature type="region of interest" description="Disordered" evidence="1">
    <location>
        <begin position="128"/>
        <end position="158"/>
    </location>
</feature>
<protein>
    <submittedName>
        <fullName evidence="2">Ribosome biogenesis protein BMS1</fullName>
    </submittedName>
</protein>
<proteinExistence type="predicted"/>
<feature type="region of interest" description="Disordered" evidence="1">
    <location>
        <begin position="58"/>
        <end position="82"/>
    </location>
</feature>
<organism evidence="2 3">
    <name type="scientific">Thelohanellus kitauei</name>
    <name type="common">Myxosporean</name>
    <dbReference type="NCBI Taxonomy" id="669202"/>
    <lineage>
        <taxon>Eukaryota</taxon>
        <taxon>Metazoa</taxon>
        <taxon>Cnidaria</taxon>
        <taxon>Myxozoa</taxon>
        <taxon>Myxosporea</taxon>
        <taxon>Bivalvulida</taxon>
        <taxon>Platysporina</taxon>
        <taxon>Myxobolidae</taxon>
        <taxon>Thelohanellus</taxon>
    </lineage>
</organism>
<dbReference type="EMBL" id="JWZT01002164">
    <property type="protein sequence ID" value="KII70145.1"/>
    <property type="molecule type" value="Genomic_DNA"/>
</dbReference>
<accession>A0A0C2N1C7</accession>